<dbReference type="EMBL" id="KZ293656">
    <property type="protein sequence ID" value="PBK93697.1"/>
    <property type="molecule type" value="Genomic_DNA"/>
</dbReference>
<keyword evidence="3" id="KW-1185">Reference proteome</keyword>
<accession>A0A2H3DX79</accession>
<gene>
    <name evidence="2" type="ORF">ARMGADRAFT_1165129</name>
</gene>
<sequence length="82" mass="8937">MSTSSRSTSHLRELFIGMCSSHVAAGTLFLFMALWASVGMVGILAVLGHTAEFAAANVPRLVQEELRDVLEECKKPILKYAQ</sequence>
<dbReference type="AlphaFoldDB" id="A0A2H3DX79"/>
<reference evidence="3" key="1">
    <citation type="journal article" date="2017" name="Nat. Ecol. Evol.">
        <title>Genome expansion and lineage-specific genetic innovations in the forest pathogenic fungi Armillaria.</title>
        <authorList>
            <person name="Sipos G."/>
            <person name="Prasanna A.N."/>
            <person name="Walter M.C."/>
            <person name="O'Connor E."/>
            <person name="Balint B."/>
            <person name="Krizsan K."/>
            <person name="Kiss B."/>
            <person name="Hess J."/>
            <person name="Varga T."/>
            <person name="Slot J."/>
            <person name="Riley R."/>
            <person name="Boka B."/>
            <person name="Rigling D."/>
            <person name="Barry K."/>
            <person name="Lee J."/>
            <person name="Mihaltcheva S."/>
            <person name="LaButti K."/>
            <person name="Lipzen A."/>
            <person name="Waldron R."/>
            <person name="Moloney N.M."/>
            <person name="Sperisen C."/>
            <person name="Kredics L."/>
            <person name="Vagvoelgyi C."/>
            <person name="Patrignani A."/>
            <person name="Fitzpatrick D."/>
            <person name="Nagy I."/>
            <person name="Doyle S."/>
            <person name="Anderson J.B."/>
            <person name="Grigoriev I.V."/>
            <person name="Gueldener U."/>
            <person name="Muensterkoetter M."/>
            <person name="Nagy L.G."/>
        </authorList>
    </citation>
    <scope>NUCLEOTIDE SEQUENCE [LARGE SCALE GENOMIC DNA]</scope>
    <source>
        <strain evidence="3">Ar21-2</strain>
    </source>
</reference>
<dbReference type="InParanoid" id="A0A2H3DX79"/>
<keyword evidence="1" id="KW-1133">Transmembrane helix</keyword>
<evidence type="ECO:0000313" key="2">
    <source>
        <dbReference type="EMBL" id="PBK93697.1"/>
    </source>
</evidence>
<name>A0A2H3DX79_ARMGA</name>
<feature type="transmembrane region" description="Helical" evidence="1">
    <location>
        <begin position="21"/>
        <end position="47"/>
    </location>
</feature>
<dbReference type="OrthoDB" id="10552427at2759"/>
<keyword evidence="1" id="KW-0812">Transmembrane</keyword>
<proteinExistence type="predicted"/>
<evidence type="ECO:0000313" key="3">
    <source>
        <dbReference type="Proteomes" id="UP000217790"/>
    </source>
</evidence>
<dbReference type="Proteomes" id="UP000217790">
    <property type="component" value="Unassembled WGS sequence"/>
</dbReference>
<keyword evidence="1" id="KW-0472">Membrane</keyword>
<evidence type="ECO:0000256" key="1">
    <source>
        <dbReference type="SAM" id="Phobius"/>
    </source>
</evidence>
<protein>
    <submittedName>
        <fullName evidence="2">Uncharacterized protein</fullName>
    </submittedName>
</protein>
<organism evidence="2 3">
    <name type="scientific">Armillaria gallica</name>
    <name type="common">Bulbous honey fungus</name>
    <name type="synonym">Armillaria bulbosa</name>
    <dbReference type="NCBI Taxonomy" id="47427"/>
    <lineage>
        <taxon>Eukaryota</taxon>
        <taxon>Fungi</taxon>
        <taxon>Dikarya</taxon>
        <taxon>Basidiomycota</taxon>
        <taxon>Agaricomycotina</taxon>
        <taxon>Agaricomycetes</taxon>
        <taxon>Agaricomycetidae</taxon>
        <taxon>Agaricales</taxon>
        <taxon>Marasmiineae</taxon>
        <taxon>Physalacriaceae</taxon>
        <taxon>Armillaria</taxon>
    </lineage>
</organism>